<name>A0A511FDT2_9CELL</name>
<evidence type="ECO:0000313" key="5">
    <source>
        <dbReference type="Proteomes" id="UP000564629"/>
    </source>
</evidence>
<keyword evidence="4" id="KW-1185">Reference proteome</keyword>
<feature type="compositionally biased region" description="Low complexity" evidence="1">
    <location>
        <begin position="223"/>
        <end position="242"/>
    </location>
</feature>
<gene>
    <name evidence="2" type="ORF">CHO01_25350</name>
    <name evidence="3" type="ORF">HNR08_001237</name>
</gene>
<dbReference type="RefSeq" id="WP_183834862.1">
    <property type="nucleotide sequence ID" value="NZ_BJVQ01000037.1"/>
</dbReference>
<dbReference type="Gene3D" id="1.10.30.50">
    <property type="match status" value="1"/>
</dbReference>
<reference evidence="2 4" key="1">
    <citation type="submission" date="2019-07" db="EMBL/GenBank/DDBJ databases">
        <title>Whole genome shotgun sequence of Cellulomonas hominis NBRC 16055.</title>
        <authorList>
            <person name="Hosoyama A."/>
            <person name="Uohara A."/>
            <person name="Ohji S."/>
            <person name="Ichikawa N."/>
        </authorList>
    </citation>
    <scope>NUCLEOTIDE SEQUENCE [LARGE SCALE GENOMIC DNA]</scope>
    <source>
        <strain evidence="2 4">NBRC 16055</strain>
    </source>
</reference>
<evidence type="ECO:0000256" key="1">
    <source>
        <dbReference type="SAM" id="MobiDB-lite"/>
    </source>
</evidence>
<dbReference type="EMBL" id="JACHDN010000001">
    <property type="protein sequence ID" value="MBB5472501.1"/>
    <property type="molecule type" value="Genomic_DNA"/>
</dbReference>
<feature type="region of interest" description="Disordered" evidence="1">
    <location>
        <begin position="217"/>
        <end position="287"/>
    </location>
</feature>
<dbReference type="AlphaFoldDB" id="A0A511FDT2"/>
<accession>A0A511FDT2</accession>
<dbReference type="Proteomes" id="UP000564629">
    <property type="component" value="Unassembled WGS sequence"/>
</dbReference>
<reference evidence="3 5" key="2">
    <citation type="submission" date="2020-08" db="EMBL/GenBank/DDBJ databases">
        <title>Sequencing the genomes of 1000 actinobacteria strains.</title>
        <authorList>
            <person name="Klenk H.-P."/>
        </authorList>
    </citation>
    <scope>NUCLEOTIDE SEQUENCE [LARGE SCALE GENOMIC DNA]</scope>
    <source>
        <strain evidence="3 5">DSM 9581</strain>
    </source>
</reference>
<sequence>MGFFQLDDKVWAGPKFEELLEQVGPARAAEAMGVWSLAGARCRHSGFDGLISESMLVRIWGERRMVRRAAQALVEVRFWHAPGHDCERCPQPEKGSWVFHQWFQFRYPTGEAEKVAVAKRKELRDEAIVEAVWARDTDPATGKTPCRYCGRDVARPRHGGNRKTELLGTLDHVDPALADGARNLVVACSECNQRKGQRPPERAGMTLRPAPTRVAENAVQDHGSSSGGVPPAGAPAGARQAGAGAGSGVGVGGAGSGVGRAGAPPPTGVPEAGYGGGSPWKGHRGRAPAQHLIDEATCPTHHEPRPCRKCHLGATP</sequence>
<proteinExistence type="predicted"/>
<evidence type="ECO:0000313" key="2">
    <source>
        <dbReference type="EMBL" id="GEL47419.1"/>
    </source>
</evidence>
<dbReference type="InterPro" id="IPR052892">
    <property type="entry name" value="NA-targeting_endonuclease"/>
</dbReference>
<dbReference type="CDD" id="cd00085">
    <property type="entry name" value="HNHc"/>
    <property type="match status" value="1"/>
</dbReference>
<dbReference type="GO" id="GO:0004519">
    <property type="term" value="F:endonuclease activity"/>
    <property type="evidence" value="ECO:0007669"/>
    <property type="project" value="UniProtKB-KW"/>
</dbReference>
<comment type="caution">
    <text evidence="2">The sequence shown here is derived from an EMBL/GenBank/DDBJ whole genome shotgun (WGS) entry which is preliminary data.</text>
</comment>
<keyword evidence="3" id="KW-0540">Nuclease</keyword>
<evidence type="ECO:0000313" key="3">
    <source>
        <dbReference type="EMBL" id="MBB5472501.1"/>
    </source>
</evidence>
<organism evidence="2 4">
    <name type="scientific">Cellulomonas hominis</name>
    <dbReference type="NCBI Taxonomy" id="156981"/>
    <lineage>
        <taxon>Bacteria</taxon>
        <taxon>Bacillati</taxon>
        <taxon>Actinomycetota</taxon>
        <taxon>Actinomycetes</taxon>
        <taxon>Micrococcales</taxon>
        <taxon>Cellulomonadaceae</taxon>
        <taxon>Cellulomonas</taxon>
    </lineage>
</organism>
<protein>
    <submittedName>
        <fullName evidence="3">5-methylcytosine-specific restriction endonuclease McrA</fullName>
    </submittedName>
</protein>
<evidence type="ECO:0000313" key="4">
    <source>
        <dbReference type="Proteomes" id="UP000321723"/>
    </source>
</evidence>
<keyword evidence="3" id="KW-0378">Hydrolase</keyword>
<dbReference type="InterPro" id="IPR003615">
    <property type="entry name" value="HNH_nuc"/>
</dbReference>
<dbReference type="PANTHER" id="PTHR33877">
    <property type="entry name" value="SLL1193 PROTEIN"/>
    <property type="match status" value="1"/>
</dbReference>
<feature type="compositionally biased region" description="Basic residues" evidence="1">
    <location>
        <begin position="307"/>
        <end position="316"/>
    </location>
</feature>
<dbReference type="EMBL" id="BJVQ01000037">
    <property type="protein sequence ID" value="GEL47419.1"/>
    <property type="molecule type" value="Genomic_DNA"/>
</dbReference>
<feature type="region of interest" description="Disordered" evidence="1">
    <location>
        <begin position="297"/>
        <end position="316"/>
    </location>
</feature>
<keyword evidence="3" id="KW-0255">Endonuclease</keyword>
<dbReference type="PANTHER" id="PTHR33877:SF2">
    <property type="entry name" value="OS07G0170200 PROTEIN"/>
    <property type="match status" value="1"/>
</dbReference>
<dbReference type="Proteomes" id="UP000321723">
    <property type="component" value="Unassembled WGS sequence"/>
</dbReference>
<feature type="compositionally biased region" description="Gly residues" evidence="1">
    <location>
        <begin position="243"/>
        <end position="260"/>
    </location>
</feature>